<dbReference type="CDD" id="cd09871">
    <property type="entry name" value="PIN_MtVapC28-VapC30-like"/>
    <property type="match status" value="1"/>
</dbReference>
<sequence>MSRNQPIIVDTNILFSALLNSQSSFANLLFQGEYSYYICELVLVELFKRKEKIIKVSQLSENEIVRIYQILLQRLNLYKEDLIAPDNRAAAYALCKDVDESDTPHVALTLELEGLLWTGDKKLKEGLIKKGFEKFFEPNSF</sequence>
<comment type="caution">
    <text evidence="2">The sequence shown here is derived from an EMBL/GenBank/DDBJ whole genome shotgun (WGS) entry which is preliminary data.</text>
</comment>
<keyword evidence="3" id="KW-1185">Reference proteome</keyword>
<dbReference type="SUPFAM" id="SSF88723">
    <property type="entry name" value="PIN domain-like"/>
    <property type="match status" value="1"/>
</dbReference>
<reference evidence="2 3" key="1">
    <citation type="journal article" date="2020" name="ISME J.">
        <title>Comparative genomics reveals insights into cyanobacterial evolution and habitat adaptation.</title>
        <authorList>
            <person name="Chen M.Y."/>
            <person name="Teng W.K."/>
            <person name="Zhao L."/>
            <person name="Hu C.X."/>
            <person name="Zhou Y.K."/>
            <person name="Han B.P."/>
            <person name="Song L.R."/>
            <person name="Shu W.S."/>
        </authorList>
    </citation>
    <scope>NUCLEOTIDE SEQUENCE [LARGE SCALE GENOMIC DNA]</scope>
    <source>
        <strain evidence="2 3">FACHB-196</strain>
    </source>
</reference>
<evidence type="ECO:0000313" key="3">
    <source>
        <dbReference type="Proteomes" id="UP000640531"/>
    </source>
</evidence>
<dbReference type="InterPro" id="IPR002716">
    <property type="entry name" value="PIN_dom"/>
</dbReference>
<evidence type="ECO:0000259" key="1">
    <source>
        <dbReference type="Pfam" id="PF10130"/>
    </source>
</evidence>
<organism evidence="2 3">
    <name type="scientific">Anabaena lutea FACHB-196</name>
    <dbReference type="NCBI Taxonomy" id="2692881"/>
    <lineage>
        <taxon>Bacteria</taxon>
        <taxon>Bacillati</taxon>
        <taxon>Cyanobacteriota</taxon>
        <taxon>Cyanophyceae</taxon>
        <taxon>Nostocales</taxon>
        <taxon>Nostocaceae</taxon>
        <taxon>Anabaena</taxon>
    </lineage>
</organism>
<dbReference type="EMBL" id="JACJST010000032">
    <property type="protein sequence ID" value="MBD2570911.1"/>
    <property type="molecule type" value="Genomic_DNA"/>
</dbReference>
<protein>
    <submittedName>
        <fullName evidence="2">PIN domain-containing protein</fullName>
    </submittedName>
</protein>
<dbReference type="RefSeq" id="WP_190719677.1">
    <property type="nucleotide sequence ID" value="NZ_JACJST010000032.1"/>
</dbReference>
<dbReference type="Gene3D" id="3.40.50.1010">
    <property type="entry name" value="5'-nuclease"/>
    <property type="match status" value="1"/>
</dbReference>
<name>A0ABR8FQB4_9NOST</name>
<proteinExistence type="predicted"/>
<evidence type="ECO:0000313" key="2">
    <source>
        <dbReference type="EMBL" id="MBD2570911.1"/>
    </source>
</evidence>
<dbReference type="InterPro" id="IPR029060">
    <property type="entry name" value="PIN-like_dom_sf"/>
</dbReference>
<accession>A0ABR8FQB4</accession>
<gene>
    <name evidence="2" type="ORF">H6G59_24055</name>
</gene>
<dbReference type="Proteomes" id="UP000640531">
    <property type="component" value="Unassembled WGS sequence"/>
</dbReference>
<feature type="domain" description="PIN" evidence="1">
    <location>
        <begin position="8"/>
        <end position="127"/>
    </location>
</feature>
<dbReference type="Pfam" id="PF10130">
    <property type="entry name" value="PIN_2"/>
    <property type="match status" value="1"/>
</dbReference>